<name>A0A4R6XZW0_9BURK</name>
<dbReference type="Proteomes" id="UP000294480">
    <property type="component" value="Unassembled WGS sequence"/>
</dbReference>
<gene>
    <name evidence="1" type="ORF">DFR44_1532</name>
</gene>
<evidence type="ECO:0000313" key="1">
    <source>
        <dbReference type="EMBL" id="TDR27024.1"/>
    </source>
</evidence>
<accession>A0A4R6XZW0</accession>
<comment type="caution">
    <text evidence="1">The sequence shown here is derived from an EMBL/GenBank/DDBJ whole genome shotgun (WGS) entry which is preliminary data.</text>
</comment>
<reference evidence="1 2" key="1">
    <citation type="submission" date="2019-03" db="EMBL/GenBank/DDBJ databases">
        <title>Genomic Encyclopedia of Type Strains, Phase IV (KMG-IV): sequencing the most valuable type-strain genomes for metagenomic binning, comparative biology and taxonomic classification.</title>
        <authorList>
            <person name="Goeker M."/>
        </authorList>
    </citation>
    <scope>NUCLEOTIDE SEQUENCE [LARGE SCALE GENOMIC DNA]</scope>
    <source>
        <strain evidence="1 2">DSM 102852</strain>
    </source>
</reference>
<proteinExistence type="predicted"/>
<sequence length="127" mass="13620">MNLYSKPLANPVVAGEPKAEDLPFLVQRSSLKFKDINDSPDAKAKGRAAFGIAAESGIVVMVQPHNPAGGGLSYYELRDKFIAYGCQSAFFVDGSDSVFLNLQGKEVLEAAYPKNSTQTSAISFKSL</sequence>
<dbReference type="AlphaFoldDB" id="A0A4R6XZW0"/>
<evidence type="ECO:0000313" key="2">
    <source>
        <dbReference type="Proteomes" id="UP000294480"/>
    </source>
</evidence>
<organism evidence="1 2">
    <name type="scientific">Hydromonas duriensis</name>
    <dbReference type="NCBI Taxonomy" id="1527608"/>
    <lineage>
        <taxon>Bacteria</taxon>
        <taxon>Pseudomonadati</taxon>
        <taxon>Pseudomonadota</taxon>
        <taxon>Betaproteobacteria</taxon>
        <taxon>Burkholderiales</taxon>
        <taxon>Burkholderiaceae</taxon>
        <taxon>Hydromonas</taxon>
    </lineage>
</organism>
<dbReference type="EMBL" id="SNZE01000053">
    <property type="protein sequence ID" value="TDR27024.1"/>
    <property type="molecule type" value="Genomic_DNA"/>
</dbReference>
<keyword evidence="2" id="KW-1185">Reference proteome</keyword>
<protein>
    <submittedName>
        <fullName evidence="1">Uncharacterized protein DUF2233</fullName>
    </submittedName>
</protein>